<sequence length="63" mass="6956">MTCSLDASFMVLVGRGLRIMHSEYKALASCLPGNRVSRHLGQCFCVCLVSRLVYLAEAIKCSF</sequence>
<accession>Q2HTY3</accession>
<organism evidence="1">
    <name type="scientific">Medicago truncatula</name>
    <name type="common">Barrel medic</name>
    <name type="synonym">Medicago tribuloides</name>
    <dbReference type="NCBI Taxonomy" id="3880"/>
    <lineage>
        <taxon>Eukaryota</taxon>
        <taxon>Viridiplantae</taxon>
        <taxon>Streptophyta</taxon>
        <taxon>Embryophyta</taxon>
        <taxon>Tracheophyta</taxon>
        <taxon>Spermatophyta</taxon>
        <taxon>Magnoliopsida</taxon>
        <taxon>eudicotyledons</taxon>
        <taxon>Gunneridae</taxon>
        <taxon>Pentapetalae</taxon>
        <taxon>rosids</taxon>
        <taxon>fabids</taxon>
        <taxon>Fabales</taxon>
        <taxon>Fabaceae</taxon>
        <taxon>Papilionoideae</taxon>
        <taxon>50 kb inversion clade</taxon>
        <taxon>NPAAA clade</taxon>
        <taxon>Hologalegina</taxon>
        <taxon>IRL clade</taxon>
        <taxon>Trifolieae</taxon>
        <taxon>Medicago</taxon>
    </lineage>
</organism>
<reference evidence="1" key="1">
    <citation type="submission" date="2004-11" db="EMBL/GenBank/DDBJ databases">
        <title>Medicago truncatula BAC genomic sequence.</title>
        <authorList>
            <person name="Town C.D."/>
            <person name="Tallon L.J."/>
            <person name="Arbogast T."/>
            <person name="Althoff R."/>
            <person name="Hine E."/>
            <person name="Monaghan E."/>
            <person name="Smith S.A."/>
            <person name="Utterback T."/>
            <person name="Feldblyum T."/>
            <person name="Koo H."/>
            <person name="Cheung F."/>
        </authorList>
    </citation>
    <scope>NUCLEOTIDE SEQUENCE</scope>
</reference>
<name>Q2HTY3_MEDTR</name>
<dbReference type="AlphaFoldDB" id="Q2HTY3"/>
<proteinExistence type="predicted"/>
<evidence type="ECO:0000313" key="1">
    <source>
        <dbReference type="EMBL" id="ABD32604.1"/>
    </source>
</evidence>
<dbReference type="EMBL" id="AC149577">
    <property type="protein sequence ID" value="ABD32604.1"/>
    <property type="molecule type" value="Genomic_DNA"/>
</dbReference>
<gene>
    <name evidence="1" type="ORF">MtrDRAFT_AC149577g24v1</name>
</gene>
<reference evidence="1" key="2">
    <citation type="submission" date="2006-02" db="EMBL/GenBank/DDBJ databases">
        <authorList>
            <consortium name="The International Medicago Genome Annotation Group"/>
        </authorList>
    </citation>
    <scope>NUCLEOTIDE SEQUENCE</scope>
</reference>
<protein>
    <submittedName>
        <fullName evidence="1">Uncharacterized protein</fullName>
    </submittedName>
</protein>